<dbReference type="InterPro" id="IPR002048">
    <property type="entry name" value="EF_hand_dom"/>
</dbReference>
<feature type="region of interest" description="Disordered" evidence="2">
    <location>
        <begin position="431"/>
        <end position="493"/>
    </location>
</feature>
<feature type="compositionally biased region" description="Low complexity" evidence="2">
    <location>
        <begin position="225"/>
        <end position="236"/>
    </location>
</feature>
<sequence length="858" mass="94379">MSAPNPNLEQFEAYFLKADLDRDGRISGNEAVVFLQGSNLPRHVLAQIWMYADHNKVGSLGRPEFYNALKLVTVAQSKRELTPDIVKAALYGPASVKIPAPQMNLTATSNTIPSPSPGRSDAFPATAQGTGLNSLQGSLTPPSHGTRPPRPLPATNPGFISPPAISSQGASGVNIPSVSQHSSLLVSQGGVSSHVSDRSFVPSANQVVLSSSVSQPKLPEVSGLLQSSDSSKLISQDSKEVSKEILTKGNGFSSDSVLGDSVSTVNSESQQKNPTGSVSTMPTGSLTSQDKPTVNSNSAFRQTSTGVKQLQLNEKENQQALAKKPPSVPVAVGQSHSPWPRMTQSDVQRYSKVFLQVDRDQDGKITGEQARTLFLSWRLPREILKQVWDLSDQDNDSMLSSREFCIALYLMERYREGRQLPSTLPESLIFDQPSVPPSSQPAVGNTSWRPYPVYMQTHGENKNARPTASAGTGKPPRPVPVQQPDESIQQKPKVPVLEKHLMNQLSTEEQDSLSKKFEEAKDSEKKVADLEKEILEAKQKIQFYHTKMQELILYKSRCDNRLNEITEKVVVDKREADSLAKKYEEKYKEIGDVASKLTLEEATFSDIQERKIELYGAILKLEQENPDGFEDRATQIHSDLEVLVKALSERCKTYGLRGKPTSLVELPFGNISPYLTLFGWQPGLGVAAADWDDSWDTFEDEGFTCVEELTLEVENIVAPPKQKTSLKRESVAPLLDQFGAVKSPSSFEKKEISSSGENVTENDGQSGTPDSEQAEKSRTGGFPAGQNYARSMSKEFQDFRMEMEIYGNGSPHAFDTRSEYGTESVLSGEARFDEPHWGSFDANYDTDSAWDFNSVSPK</sequence>
<dbReference type="SUPFAM" id="SSF47473">
    <property type="entry name" value="EF-hand"/>
    <property type="match status" value="2"/>
</dbReference>
<evidence type="ECO:0000313" key="5">
    <source>
        <dbReference type="EMBL" id="EPS71442.1"/>
    </source>
</evidence>
<feature type="compositionally biased region" description="Polar residues" evidence="2">
    <location>
        <begin position="250"/>
        <end position="304"/>
    </location>
</feature>
<dbReference type="Proteomes" id="UP000015453">
    <property type="component" value="Unassembled WGS sequence"/>
</dbReference>
<feature type="non-terminal residue" evidence="5">
    <location>
        <position position="858"/>
    </location>
</feature>
<feature type="domain" description="EF-hand" evidence="4">
    <location>
        <begin position="6"/>
        <end position="41"/>
    </location>
</feature>
<dbReference type="InterPro" id="IPR000261">
    <property type="entry name" value="EH_dom"/>
</dbReference>
<keyword evidence="6" id="KW-1185">Reference proteome</keyword>
<dbReference type="GO" id="GO:0016197">
    <property type="term" value="P:endosomal transport"/>
    <property type="evidence" value="ECO:0007669"/>
    <property type="project" value="TreeGrafter"/>
</dbReference>
<dbReference type="GO" id="GO:0006897">
    <property type="term" value="P:endocytosis"/>
    <property type="evidence" value="ECO:0007669"/>
    <property type="project" value="TreeGrafter"/>
</dbReference>
<feature type="region of interest" description="Disordered" evidence="2">
    <location>
        <begin position="317"/>
        <end position="342"/>
    </location>
</feature>
<dbReference type="GO" id="GO:0005634">
    <property type="term" value="C:nucleus"/>
    <property type="evidence" value="ECO:0007669"/>
    <property type="project" value="TreeGrafter"/>
</dbReference>
<dbReference type="GO" id="GO:0005886">
    <property type="term" value="C:plasma membrane"/>
    <property type="evidence" value="ECO:0007669"/>
    <property type="project" value="TreeGrafter"/>
</dbReference>
<accession>S8EFP7</accession>
<proteinExistence type="predicted"/>
<feature type="domain" description="EH" evidence="3">
    <location>
        <begin position="346"/>
        <end position="429"/>
    </location>
</feature>
<dbReference type="PANTHER" id="PTHR11216:SF161">
    <property type="entry name" value="CALCIUM-BINDING EF HAND FAMILY PROTEIN"/>
    <property type="match status" value="1"/>
</dbReference>
<dbReference type="EMBL" id="AUSU01001259">
    <property type="protein sequence ID" value="EPS71442.1"/>
    <property type="molecule type" value="Genomic_DNA"/>
</dbReference>
<feature type="region of interest" description="Disordered" evidence="2">
    <location>
        <begin position="212"/>
        <end position="304"/>
    </location>
</feature>
<feature type="region of interest" description="Disordered" evidence="2">
    <location>
        <begin position="106"/>
        <end position="173"/>
    </location>
</feature>
<dbReference type="PROSITE" id="PS50222">
    <property type="entry name" value="EF_HAND_2"/>
    <property type="match status" value="2"/>
</dbReference>
<dbReference type="SMART" id="SM00054">
    <property type="entry name" value="EFh"/>
    <property type="match status" value="4"/>
</dbReference>
<evidence type="ECO:0000256" key="1">
    <source>
        <dbReference type="SAM" id="Coils"/>
    </source>
</evidence>
<feature type="compositionally biased region" description="Polar residues" evidence="2">
    <location>
        <begin position="753"/>
        <end position="771"/>
    </location>
</feature>
<feature type="region of interest" description="Disordered" evidence="2">
    <location>
        <begin position="746"/>
        <end position="789"/>
    </location>
</feature>
<keyword evidence="1" id="KW-0175">Coiled coil</keyword>
<dbReference type="AlphaFoldDB" id="S8EFP7"/>
<evidence type="ECO:0000259" key="4">
    <source>
        <dbReference type="PROSITE" id="PS50222"/>
    </source>
</evidence>
<feature type="domain" description="EF-hand" evidence="4">
    <location>
        <begin position="379"/>
        <end position="414"/>
    </location>
</feature>
<dbReference type="GO" id="GO:0005509">
    <property type="term" value="F:calcium ion binding"/>
    <property type="evidence" value="ECO:0007669"/>
    <property type="project" value="InterPro"/>
</dbReference>
<feature type="compositionally biased region" description="Basic and acidic residues" evidence="2">
    <location>
        <begin position="237"/>
        <end position="246"/>
    </location>
</feature>
<dbReference type="GO" id="GO:0005737">
    <property type="term" value="C:cytoplasm"/>
    <property type="evidence" value="ECO:0007669"/>
    <property type="project" value="TreeGrafter"/>
</dbReference>
<organism evidence="5 6">
    <name type="scientific">Genlisea aurea</name>
    <dbReference type="NCBI Taxonomy" id="192259"/>
    <lineage>
        <taxon>Eukaryota</taxon>
        <taxon>Viridiplantae</taxon>
        <taxon>Streptophyta</taxon>
        <taxon>Embryophyta</taxon>
        <taxon>Tracheophyta</taxon>
        <taxon>Spermatophyta</taxon>
        <taxon>Magnoliopsida</taxon>
        <taxon>eudicotyledons</taxon>
        <taxon>Gunneridae</taxon>
        <taxon>Pentapetalae</taxon>
        <taxon>asterids</taxon>
        <taxon>lamiids</taxon>
        <taxon>Lamiales</taxon>
        <taxon>Lentibulariaceae</taxon>
        <taxon>Genlisea</taxon>
    </lineage>
</organism>
<evidence type="ECO:0000259" key="3">
    <source>
        <dbReference type="PROSITE" id="PS50031"/>
    </source>
</evidence>
<dbReference type="CDD" id="cd00052">
    <property type="entry name" value="EH"/>
    <property type="match status" value="2"/>
</dbReference>
<feature type="coiled-coil region" evidence="1">
    <location>
        <begin position="513"/>
        <end position="547"/>
    </location>
</feature>
<dbReference type="PANTHER" id="PTHR11216">
    <property type="entry name" value="EH DOMAIN"/>
    <property type="match status" value="1"/>
</dbReference>
<dbReference type="Gene3D" id="1.10.238.10">
    <property type="entry name" value="EF-hand"/>
    <property type="match status" value="2"/>
</dbReference>
<dbReference type="OrthoDB" id="524326at2759"/>
<dbReference type="SMART" id="SM00027">
    <property type="entry name" value="EH"/>
    <property type="match status" value="2"/>
</dbReference>
<gene>
    <name evidence="5" type="ORF">M569_03317</name>
</gene>
<evidence type="ECO:0000313" key="6">
    <source>
        <dbReference type="Proteomes" id="UP000015453"/>
    </source>
</evidence>
<dbReference type="Pfam" id="PF12763">
    <property type="entry name" value="EH"/>
    <property type="match status" value="2"/>
</dbReference>
<comment type="caution">
    <text evidence="5">The sequence shown here is derived from an EMBL/GenBank/DDBJ whole genome shotgun (WGS) entry which is preliminary data.</text>
</comment>
<feature type="compositionally biased region" description="Polar residues" evidence="2">
    <location>
        <begin position="127"/>
        <end position="143"/>
    </location>
</feature>
<reference evidence="5 6" key="1">
    <citation type="journal article" date="2013" name="BMC Genomics">
        <title>The miniature genome of a carnivorous plant Genlisea aurea contains a low number of genes and short non-coding sequences.</title>
        <authorList>
            <person name="Leushkin E.V."/>
            <person name="Sutormin R.A."/>
            <person name="Nabieva E.R."/>
            <person name="Penin A.A."/>
            <person name="Kondrashov A.S."/>
            <person name="Logacheva M.D."/>
        </authorList>
    </citation>
    <scope>NUCLEOTIDE SEQUENCE [LARGE SCALE GENOMIC DNA]</scope>
</reference>
<feature type="domain" description="EH" evidence="3">
    <location>
        <begin position="7"/>
        <end position="97"/>
    </location>
</feature>
<evidence type="ECO:0000256" key="2">
    <source>
        <dbReference type="SAM" id="MobiDB-lite"/>
    </source>
</evidence>
<dbReference type="PROSITE" id="PS50031">
    <property type="entry name" value="EH"/>
    <property type="match status" value="2"/>
</dbReference>
<name>S8EFP7_9LAMI</name>
<protein>
    <recommendedName>
        <fullName evidence="7">Calcium-binding EF hand family protein</fullName>
    </recommendedName>
</protein>
<dbReference type="InterPro" id="IPR011992">
    <property type="entry name" value="EF-hand-dom_pair"/>
</dbReference>
<evidence type="ECO:0008006" key="7">
    <source>
        <dbReference type="Google" id="ProtNLM"/>
    </source>
</evidence>
<feature type="compositionally biased region" description="Polar residues" evidence="2">
    <location>
        <begin position="164"/>
        <end position="173"/>
    </location>
</feature>